<comment type="caution">
    <text evidence="1">The sequence shown here is derived from an EMBL/GenBank/DDBJ whole genome shotgun (WGS) entry which is preliminary data.</text>
</comment>
<gene>
    <name evidence="1" type="ORF">ASZ90_014687</name>
</gene>
<dbReference type="PANTHER" id="PTHR18964">
    <property type="entry name" value="ROK (REPRESSOR, ORF, KINASE) FAMILY"/>
    <property type="match status" value="1"/>
</dbReference>
<dbReference type="GO" id="GO:0009384">
    <property type="term" value="F:N-acylmannosamine kinase activity"/>
    <property type="evidence" value="ECO:0007669"/>
    <property type="project" value="TreeGrafter"/>
</dbReference>
<sequence>MVGVDLGATHTRAAIISDDGRIGKVIVARTPAQETDPSRLTGFLMGMITDLAGTDLRGTFTGIGLSVAGPVDTRQGILVNPPNMAFRDVPLTGPLSRATGLPVRMANDCHAGVLGEMYYGSGSGREDVVYITLSTGIGGGVVSGGHLLLGRQGNAAEIGHLHVDSTYDLPCGCGHTGHWEGYASGRYLPSFFSAWCRYHARPHWGPDRAEDIFASAREGDDDVLRFIDDVARISARGISDVIVAYDPDLIILDGAVIRSNADLLLVPMIESIDRYLPLPGIMLTALSGNAPLLGAAVIARGYRTDYGDLGSPVTS</sequence>
<dbReference type="Gene3D" id="3.30.420.40">
    <property type="match status" value="2"/>
</dbReference>
<name>A0A0W8F400_9ZZZZ</name>
<dbReference type="EMBL" id="LNQE01001542">
    <property type="protein sequence ID" value="KUG15642.1"/>
    <property type="molecule type" value="Genomic_DNA"/>
</dbReference>
<dbReference type="GO" id="GO:0008761">
    <property type="term" value="F:UDP-N-acetylglucosamine 2-epimerase activity"/>
    <property type="evidence" value="ECO:0007669"/>
    <property type="project" value="TreeGrafter"/>
</dbReference>
<evidence type="ECO:0000313" key="1">
    <source>
        <dbReference type="EMBL" id="KUG15642.1"/>
    </source>
</evidence>
<dbReference type="SUPFAM" id="SSF53067">
    <property type="entry name" value="Actin-like ATPase domain"/>
    <property type="match status" value="1"/>
</dbReference>
<organism evidence="1">
    <name type="scientific">hydrocarbon metagenome</name>
    <dbReference type="NCBI Taxonomy" id="938273"/>
    <lineage>
        <taxon>unclassified sequences</taxon>
        <taxon>metagenomes</taxon>
        <taxon>ecological metagenomes</taxon>
    </lineage>
</organism>
<accession>A0A0W8F400</accession>
<protein>
    <submittedName>
        <fullName evidence="1">Transcriptional repressor/rok family</fullName>
    </submittedName>
</protein>
<proteinExistence type="predicted"/>
<reference evidence="1" key="1">
    <citation type="journal article" date="2015" name="Proc. Natl. Acad. Sci. U.S.A.">
        <title>Networks of energetic and metabolic interactions define dynamics in microbial communities.</title>
        <authorList>
            <person name="Embree M."/>
            <person name="Liu J.K."/>
            <person name="Al-Bassam M.M."/>
            <person name="Zengler K."/>
        </authorList>
    </citation>
    <scope>NUCLEOTIDE SEQUENCE</scope>
</reference>
<dbReference type="InterPro" id="IPR043129">
    <property type="entry name" value="ATPase_NBD"/>
</dbReference>
<dbReference type="PROSITE" id="PS01125">
    <property type="entry name" value="ROK"/>
    <property type="match status" value="1"/>
</dbReference>
<dbReference type="PANTHER" id="PTHR18964:SF149">
    <property type="entry name" value="BIFUNCTIONAL UDP-N-ACETYLGLUCOSAMINE 2-EPIMERASE_N-ACETYLMANNOSAMINE KINASE"/>
    <property type="match status" value="1"/>
</dbReference>
<dbReference type="InterPro" id="IPR049874">
    <property type="entry name" value="ROK_cs"/>
</dbReference>
<dbReference type="Pfam" id="PF00480">
    <property type="entry name" value="ROK"/>
    <property type="match status" value="1"/>
</dbReference>
<dbReference type="InterPro" id="IPR000600">
    <property type="entry name" value="ROK"/>
</dbReference>
<dbReference type="AlphaFoldDB" id="A0A0W8F400"/>